<feature type="region of interest" description="Disordered" evidence="1">
    <location>
        <begin position="258"/>
        <end position="282"/>
    </location>
</feature>
<reference evidence="3" key="1">
    <citation type="submission" date="2022-11" db="EMBL/GenBank/DDBJ databases">
        <authorList>
            <person name="Scott C."/>
            <person name="Bruce N."/>
        </authorList>
    </citation>
    <scope>NUCLEOTIDE SEQUENCE</scope>
</reference>
<feature type="compositionally biased region" description="Acidic residues" evidence="1">
    <location>
        <begin position="208"/>
        <end position="223"/>
    </location>
</feature>
<sequence>MPPKRMTANPVRPARHRPGKPAGGVDSESSSEEDSSEDEQAPAATHDKKKPQGRAPPPKAISAKGISGAMRGVDLSKTDEAARKEKKEEREAMERMAADAGFITESEEEVAAPKPAKRDEEEEEESEEESSEEEEESSEEESEEERPRLMLRPKFIPKSQRGKGEKTEAEKDAEEEARKKAEAHELVEEQIQKDMAARAAGKNHWDDDSGAEGEQIDVDDTDDLDPAAELAAFRLRKLKRYKRDREAMLEREREIEELERRRNLTEEERRAEDDAKLEAQRVEKEGRGKLGYMQKYFHGARFTARKRRRRGWTSEIWRARGSPTRWTGRRCPSICSGGT</sequence>
<evidence type="ECO:0000256" key="1">
    <source>
        <dbReference type="SAM" id="MobiDB-lite"/>
    </source>
</evidence>
<comment type="caution">
    <text evidence="3">The sequence shown here is derived from an EMBL/GenBank/DDBJ whole genome shotgun (WGS) entry which is preliminary data.</text>
</comment>
<organism evidence="3 4">
    <name type="scientific">Parascedosporium putredinis</name>
    <dbReference type="NCBI Taxonomy" id="1442378"/>
    <lineage>
        <taxon>Eukaryota</taxon>
        <taxon>Fungi</taxon>
        <taxon>Dikarya</taxon>
        <taxon>Ascomycota</taxon>
        <taxon>Pezizomycotina</taxon>
        <taxon>Sordariomycetes</taxon>
        <taxon>Hypocreomycetidae</taxon>
        <taxon>Microascales</taxon>
        <taxon>Microascaceae</taxon>
        <taxon>Parascedosporium</taxon>
    </lineage>
</organism>
<evidence type="ECO:0000313" key="3">
    <source>
        <dbReference type="EMBL" id="CAI4212604.1"/>
    </source>
</evidence>
<keyword evidence="4" id="KW-1185">Reference proteome</keyword>
<dbReference type="InterPro" id="IPR033194">
    <property type="entry name" value="MFAP1"/>
</dbReference>
<protein>
    <recommendedName>
        <fullName evidence="2">Micro-fibrillar-associated protein 1 C-terminal domain-containing protein</fullName>
    </recommendedName>
</protein>
<dbReference type="Proteomes" id="UP000838763">
    <property type="component" value="Unassembled WGS sequence"/>
</dbReference>
<feature type="region of interest" description="Disordered" evidence="1">
    <location>
        <begin position="1"/>
        <end position="223"/>
    </location>
</feature>
<dbReference type="EMBL" id="CALLCH030000005">
    <property type="protein sequence ID" value="CAI4212604.1"/>
    <property type="molecule type" value="Genomic_DNA"/>
</dbReference>
<evidence type="ECO:0000259" key="2">
    <source>
        <dbReference type="Pfam" id="PF06991"/>
    </source>
</evidence>
<dbReference type="AlphaFoldDB" id="A0A9P1GXK2"/>
<accession>A0A9P1GXK2</accession>
<feature type="compositionally biased region" description="Acidic residues" evidence="1">
    <location>
        <begin position="120"/>
        <end position="144"/>
    </location>
</feature>
<dbReference type="InterPro" id="IPR009730">
    <property type="entry name" value="MFAP1_C"/>
</dbReference>
<proteinExistence type="predicted"/>
<dbReference type="Pfam" id="PF06991">
    <property type="entry name" value="MFAP1"/>
    <property type="match status" value="1"/>
</dbReference>
<dbReference type="OrthoDB" id="1111734at2759"/>
<feature type="compositionally biased region" description="Basic and acidic residues" evidence="1">
    <location>
        <begin position="162"/>
        <end position="196"/>
    </location>
</feature>
<feature type="domain" description="Micro-fibrillar-associated protein 1 C-terminal" evidence="2">
    <location>
        <begin position="141"/>
        <end position="303"/>
    </location>
</feature>
<evidence type="ECO:0000313" key="4">
    <source>
        <dbReference type="Proteomes" id="UP000838763"/>
    </source>
</evidence>
<feature type="compositionally biased region" description="Basic and acidic residues" evidence="1">
    <location>
        <begin position="74"/>
        <end position="97"/>
    </location>
</feature>
<gene>
    <name evidence="3" type="ORF">PPNO1_LOCUS2360</name>
</gene>
<feature type="compositionally biased region" description="Acidic residues" evidence="1">
    <location>
        <begin position="29"/>
        <end position="40"/>
    </location>
</feature>
<name>A0A9P1GXK2_9PEZI</name>
<dbReference type="PANTHER" id="PTHR15327">
    <property type="entry name" value="MICROFIBRIL-ASSOCIATED PROTEIN"/>
    <property type="match status" value="1"/>
</dbReference>